<evidence type="ECO:0000313" key="2">
    <source>
        <dbReference type="Ensembl" id="ENSHHUP00000038087.1"/>
    </source>
</evidence>
<accession>A0A4W5MI19</accession>
<reference evidence="3" key="1">
    <citation type="submission" date="2018-06" db="EMBL/GenBank/DDBJ databases">
        <title>Genome assembly of Danube salmon.</title>
        <authorList>
            <person name="Macqueen D.J."/>
            <person name="Gundappa M.K."/>
        </authorList>
    </citation>
    <scope>NUCLEOTIDE SEQUENCE [LARGE SCALE GENOMIC DNA]</scope>
</reference>
<feature type="compositionally biased region" description="Basic and acidic residues" evidence="1">
    <location>
        <begin position="71"/>
        <end position="85"/>
    </location>
</feature>
<dbReference type="STRING" id="62062.ENSHHUP00000038087"/>
<organism evidence="2 3">
    <name type="scientific">Hucho hucho</name>
    <name type="common">huchen</name>
    <dbReference type="NCBI Taxonomy" id="62062"/>
    <lineage>
        <taxon>Eukaryota</taxon>
        <taxon>Metazoa</taxon>
        <taxon>Chordata</taxon>
        <taxon>Craniata</taxon>
        <taxon>Vertebrata</taxon>
        <taxon>Euteleostomi</taxon>
        <taxon>Actinopterygii</taxon>
        <taxon>Neopterygii</taxon>
        <taxon>Teleostei</taxon>
        <taxon>Protacanthopterygii</taxon>
        <taxon>Salmoniformes</taxon>
        <taxon>Salmonidae</taxon>
        <taxon>Salmoninae</taxon>
        <taxon>Hucho</taxon>
    </lineage>
</organism>
<dbReference type="AlphaFoldDB" id="A0A4W5MI19"/>
<evidence type="ECO:0000313" key="3">
    <source>
        <dbReference type="Proteomes" id="UP000314982"/>
    </source>
</evidence>
<reference evidence="2" key="2">
    <citation type="submission" date="2025-08" db="UniProtKB">
        <authorList>
            <consortium name="Ensembl"/>
        </authorList>
    </citation>
    <scope>IDENTIFICATION</scope>
</reference>
<reference evidence="2" key="3">
    <citation type="submission" date="2025-09" db="UniProtKB">
        <authorList>
            <consortium name="Ensembl"/>
        </authorList>
    </citation>
    <scope>IDENTIFICATION</scope>
</reference>
<proteinExistence type="predicted"/>
<feature type="region of interest" description="Disordered" evidence="1">
    <location>
        <begin position="60"/>
        <end position="92"/>
    </location>
</feature>
<keyword evidence="3" id="KW-1185">Reference proteome</keyword>
<dbReference type="Proteomes" id="UP000314982">
    <property type="component" value="Unassembled WGS sequence"/>
</dbReference>
<name>A0A4W5MI19_9TELE</name>
<evidence type="ECO:0000256" key="1">
    <source>
        <dbReference type="SAM" id="MobiDB-lite"/>
    </source>
</evidence>
<dbReference type="Ensembl" id="ENSHHUT00000039595.1">
    <property type="protein sequence ID" value="ENSHHUP00000038087.1"/>
    <property type="gene ID" value="ENSHHUG00000023806.1"/>
</dbReference>
<protein>
    <submittedName>
        <fullName evidence="2">Uncharacterized protein</fullName>
    </submittedName>
</protein>
<sequence>GHKRRCLEQGVVFIDDEPEGERPVPGAQTWTVELNTQAETIDLPPETHCCFSVVSCSLCPSASSKGVQKGAEGRSSKEKDKESKKKQVPMIVFGTHSHKQITQIAHEMKLTLYSSVPHHHRLQ</sequence>